<evidence type="ECO:0000313" key="3">
    <source>
        <dbReference type="RefSeq" id="XP_022636343.1"/>
    </source>
</evidence>
<dbReference type="RefSeq" id="XP_022636343.1">
    <property type="nucleotide sequence ID" value="XM_022780622.1"/>
</dbReference>
<organism evidence="1 4">
    <name type="scientific">Vigna radiata var. radiata</name>
    <name type="common">Mung bean</name>
    <name type="synonym">Phaseolus aureus</name>
    <dbReference type="NCBI Taxonomy" id="3916"/>
    <lineage>
        <taxon>Eukaryota</taxon>
        <taxon>Viridiplantae</taxon>
        <taxon>Streptophyta</taxon>
        <taxon>Embryophyta</taxon>
        <taxon>Tracheophyta</taxon>
        <taxon>Spermatophyta</taxon>
        <taxon>Magnoliopsida</taxon>
        <taxon>eudicotyledons</taxon>
        <taxon>Gunneridae</taxon>
        <taxon>Pentapetalae</taxon>
        <taxon>rosids</taxon>
        <taxon>fabids</taxon>
        <taxon>Fabales</taxon>
        <taxon>Fabaceae</taxon>
        <taxon>Papilionoideae</taxon>
        <taxon>50 kb inversion clade</taxon>
        <taxon>NPAAA clade</taxon>
        <taxon>indigoferoid/millettioid clade</taxon>
        <taxon>Phaseoleae</taxon>
        <taxon>Vigna</taxon>
    </lineage>
</organism>
<sequence length="182" mass="21197">MRVMSTACRCQRCLRSRRLCPRRHGLRPYSLEPRDFRRWKGRHQMKARKSPAELMKKRAPEIRRMAPPLQKKARSLGRLIPGCRKATIYQQKALDINERELGLDHPDTMKSYGDLAVFYYRLQHRELALKSGKCTCRSQISSQSFKVQPKITWSRSYSDSCKLSCNSYSTLIDGSISTERVA</sequence>
<dbReference type="PANTHER" id="PTHR12601:SF17">
    <property type="entry name" value="PROTEIN REDUCED CHLOROPLAST COVERAGE 1"/>
    <property type="match status" value="1"/>
</dbReference>
<dbReference type="PANTHER" id="PTHR12601">
    <property type="entry name" value="EUKARYOTIC TRANSLATION INITIATION FACTOR 3 SUBUNIT EIF-3"/>
    <property type="match status" value="1"/>
</dbReference>
<dbReference type="GeneID" id="106762496"/>
<gene>
    <name evidence="2 3 4" type="primary">LOC106762496</name>
</gene>
<reference evidence="2 3" key="2">
    <citation type="submission" date="2025-04" db="UniProtKB">
        <authorList>
            <consortium name="RefSeq"/>
        </authorList>
    </citation>
    <scope>IDENTIFICATION</scope>
    <source>
        <tissue evidence="2 3">Leaf</tissue>
    </source>
</reference>
<dbReference type="Proteomes" id="UP000087766">
    <property type="component" value="Chromosome 5"/>
</dbReference>
<dbReference type="RefSeq" id="XP_022636342.1">
    <property type="nucleotide sequence ID" value="XM_022780621.1"/>
</dbReference>
<accession>A0A1S3U7D3</accession>
<evidence type="ECO:0000313" key="1">
    <source>
        <dbReference type="Proteomes" id="UP000087766"/>
    </source>
</evidence>
<dbReference type="GO" id="GO:0005737">
    <property type="term" value="C:cytoplasm"/>
    <property type="evidence" value="ECO:0007669"/>
    <property type="project" value="TreeGrafter"/>
</dbReference>
<dbReference type="Gene3D" id="1.25.40.10">
    <property type="entry name" value="Tetratricopeptide repeat domain"/>
    <property type="match status" value="1"/>
</dbReference>
<dbReference type="AlphaFoldDB" id="A0A1S3U7D3"/>
<dbReference type="InterPro" id="IPR027523">
    <property type="entry name" value="CLU_prot"/>
</dbReference>
<dbReference type="InterPro" id="IPR011990">
    <property type="entry name" value="TPR-like_helical_dom_sf"/>
</dbReference>
<keyword evidence="1" id="KW-1185">Reference proteome</keyword>
<evidence type="ECO:0000313" key="2">
    <source>
        <dbReference type="RefSeq" id="XP_022636342.1"/>
    </source>
</evidence>
<proteinExistence type="predicted"/>
<reference evidence="1" key="1">
    <citation type="journal article" date="2014" name="Nat. Commun.">
        <title>Genome sequence of mungbean and insights into evolution within Vigna species.</title>
        <authorList>
            <person name="Kang Y.J."/>
            <person name="Kim S.K."/>
            <person name="Kim M.Y."/>
            <person name="Lestari P."/>
            <person name="Kim K.H."/>
            <person name="Ha B.K."/>
            <person name="Jun T.H."/>
            <person name="Hwang W.J."/>
            <person name="Lee T."/>
            <person name="Lee J."/>
            <person name="Shim S."/>
            <person name="Yoon M.Y."/>
            <person name="Jang Y.E."/>
            <person name="Han K.S."/>
            <person name="Taeprayoon P."/>
            <person name="Yoon N."/>
            <person name="Somta P."/>
            <person name="Tanya P."/>
            <person name="Kim K.S."/>
            <person name="Gwag J.G."/>
            <person name="Moon J.K."/>
            <person name="Lee Y.H."/>
            <person name="Park B.S."/>
            <person name="Bombarely A."/>
            <person name="Doyle J.J."/>
            <person name="Jackson S.A."/>
            <person name="Schafleitner R."/>
            <person name="Srinives P."/>
            <person name="Varshney R.K."/>
            <person name="Lee S.H."/>
        </authorList>
    </citation>
    <scope>NUCLEOTIDE SEQUENCE [LARGE SCALE GENOMIC DNA]</scope>
    <source>
        <strain evidence="1">cv. VC1973A</strain>
    </source>
</reference>
<dbReference type="RefSeq" id="XP_022636344.1">
    <property type="nucleotide sequence ID" value="XM_022780623.1"/>
</dbReference>
<name>A0A1S3U7D3_VIGRR</name>
<protein>
    <submittedName>
        <fullName evidence="2 3">Uncharacterized protein LOC106762496 isoform X2</fullName>
    </submittedName>
</protein>
<evidence type="ECO:0000313" key="4">
    <source>
        <dbReference type="RefSeq" id="XP_022636344.1"/>
    </source>
</evidence>